<dbReference type="InterPro" id="IPR006664">
    <property type="entry name" value="OMP_bac"/>
</dbReference>
<evidence type="ECO:0000256" key="3">
    <source>
        <dbReference type="PROSITE-ProRule" id="PRU00473"/>
    </source>
</evidence>
<dbReference type="GO" id="GO:0016020">
    <property type="term" value="C:membrane"/>
    <property type="evidence" value="ECO:0007669"/>
    <property type="project" value="UniProtKB-SubCell"/>
</dbReference>
<feature type="chain" id="PRO_5002596997" description="OmpA-like domain-containing protein" evidence="4">
    <location>
        <begin position="23"/>
        <end position="307"/>
    </location>
</feature>
<dbReference type="OrthoDB" id="189250at2"/>
<organism evidence="6 7">
    <name type="scientific">Kiloniella spongiae</name>
    <dbReference type="NCBI Taxonomy" id="1489064"/>
    <lineage>
        <taxon>Bacteria</taxon>
        <taxon>Pseudomonadati</taxon>
        <taxon>Pseudomonadota</taxon>
        <taxon>Alphaproteobacteria</taxon>
        <taxon>Rhodospirillales</taxon>
        <taxon>Kiloniellaceae</taxon>
        <taxon>Kiloniella</taxon>
    </lineage>
</organism>
<comment type="subcellular location">
    <subcellularLocation>
        <location evidence="1">Membrane</location>
    </subcellularLocation>
</comment>
<dbReference type="CDD" id="cd07185">
    <property type="entry name" value="OmpA_C-like"/>
    <property type="match status" value="1"/>
</dbReference>
<dbReference type="PRINTS" id="PR01021">
    <property type="entry name" value="OMPADOMAIN"/>
</dbReference>
<evidence type="ECO:0000256" key="4">
    <source>
        <dbReference type="SAM" id="SignalP"/>
    </source>
</evidence>
<dbReference type="Pfam" id="PF00691">
    <property type="entry name" value="OmpA"/>
    <property type="match status" value="1"/>
</dbReference>
<sequence>MKTKSFLFGAVAAVIAAAPANAGPLDAMFGGLFDTDSAQGLEVEGVQFSNALYDGYLALSEERDDNWDLVDAEHFNHKARTAARRSSVLPDAPDDRWLRDDQKPEFADALLRMRKAFDRGGRVVAPQLAAKAQVNYDCWIEATEAGRSVQYQPSTRGAECKEAFDAAMNGLDALATFKLTDFQPYISPAPAAEEAPLASSFLVYFNFDSTVATDAGRQSLEEALSAAQGNDATTVRMVAHADRSGAIDYNQALSQRRLSVVMEAMARAGVDVGRIVPDAVGETQSLIPTEDGVREPGNRVVEIDLVQ</sequence>
<dbReference type="InterPro" id="IPR036737">
    <property type="entry name" value="OmpA-like_sf"/>
</dbReference>
<keyword evidence="4" id="KW-0732">Signal</keyword>
<accession>A0A0H2MML6</accession>
<keyword evidence="2 3" id="KW-0472">Membrane</keyword>
<feature type="domain" description="OmpA-like" evidence="5">
    <location>
        <begin position="192"/>
        <end position="307"/>
    </location>
</feature>
<dbReference type="RefSeq" id="WP_047762107.1">
    <property type="nucleotide sequence ID" value="NZ_LAQL01000002.1"/>
</dbReference>
<dbReference type="AlphaFoldDB" id="A0A0H2MML6"/>
<evidence type="ECO:0000256" key="2">
    <source>
        <dbReference type="ARBA" id="ARBA00023136"/>
    </source>
</evidence>
<dbReference type="InterPro" id="IPR006665">
    <property type="entry name" value="OmpA-like"/>
</dbReference>
<dbReference type="EMBL" id="LAQL01000002">
    <property type="protein sequence ID" value="KLN61977.1"/>
    <property type="molecule type" value="Genomic_DNA"/>
</dbReference>
<evidence type="ECO:0000256" key="1">
    <source>
        <dbReference type="ARBA" id="ARBA00004370"/>
    </source>
</evidence>
<proteinExistence type="predicted"/>
<dbReference type="SUPFAM" id="SSF103088">
    <property type="entry name" value="OmpA-like"/>
    <property type="match status" value="1"/>
</dbReference>
<reference evidence="6 7" key="1">
    <citation type="submission" date="2015-03" db="EMBL/GenBank/DDBJ databases">
        <title>Genome Sequence of Kiloniella spongiae MEBiC09566, isolated from a marine sponge.</title>
        <authorList>
            <person name="Shao Z."/>
            <person name="Wang L."/>
            <person name="Li X."/>
        </authorList>
    </citation>
    <scope>NUCLEOTIDE SEQUENCE [LARGE SCALE GENOMIC DNA]</scope>
    <source>
        <strain evidence="6 7">MEBiC09566</strain>
    </source>
</reference>
<dbReference type="Proteomes" id="UP000035444">
    <property type="component" value="Unassembled WGS sequence"/>
</dbReference>
<dbReference type="Gene3D" id="3.30.1330.60">
    <property type="entry name" value="OmpA-like domain"/>
    <property type="match status" value="1"/>
</dbReference>
<name>A0A0H2MML6_9PROT</name>
<gene>
    <name evidence="6" type="ORF">WH96_00015</name>
</gene>
<keyword evidence="7" id="KW-1185">Reference proteome</keyword>
<comment type="caution">
    <text evidence="6">The sequence shown here is derived from an EMBL/GenBank/DDBJ whole genome shotgun (WGS) entry which is preliminary data.</text>
</comment>
<evidence type="ECO:0000313" key="6">
    <source>
        <dbReference type="EMBL" id="KLN61977.1"/>
    </source>
</evidence>
<dbReference type="STRING" id="1489064.WH96_00015"/>
<protein>
    <recommendedName>
        <fullName evidence="5">OmpA-like domain-containing protein</fullName>
    </recommendedName>
</protein>
<dbReference type="PROSITE" id="PS51123">
    <property type="entry name" value="OMPA_2"/>
    <property type="match status" value="1"/>
</dbReference>
<evidence type="ECO:0000313" key="7">
    <source>
        <dbReference type="Proteomes" id="UP000035444"/>
    </source>
</evidence>
<evidence type="ECO:0000259" key="5">
    <source>
        <dbReference type="PROSITE" id="PS51123"/>
    </source>
</evidence>
<feature type="signal peptide" evidence="4">
    <location>
        <begin position="1"/>
        <end position="22"/>
    </location>
</feature>